<feature type="transmembrane region" description="Helical" evidence="7">
    <location>
        <begin position="246"/>
        <end position="264"/>
    </location>
</feature>
<dbReference type="EMBL" id="LJJR01000002">
    <property type="protein sequence ID" value="KPD33045.1"/>
    <property type="molecule type" value="Genomic_DNA"/>
</dbReference>
<comment type="similarity">
    <text evidence="2">Belongs to the major facilitator superfamily.</text>
</comment>
<feature type="transmembrane region" description="Helical" evidence="7">
    <location>
        <begin position="79"/>
        <end position="104"/>
    </location>
</feature>
<dbReference type="Gene3D" id="1.20.1250.20">
    <property type="entry name" value="MFS general substrate transporter like domains"/>
    <property type="match status" value="1"/>
</dbReference>
<feature type="transmembrane region" description="Helical" evidence="7">
    <location>
        <begin position="301"/>
        <end position="318"/>
    </location>
</feature>
<dbReference type="InterPro" id="IPR036259">
    <property type="entry name" value="MFS_trans_sf"/>
</dbReference>
<evidence type="ECO:0000256" key="3">
    <source>
        <dbReference type="ARBA" id="ARBA00022448"/>
    </source>
</evidence>
<reference evidence="8 9" key="1">
    <citation type="submission" date="2015-09" db="EMBL/GenBank/DDBJ databases">
        <title>Draft genome sequence of Thermus scotoductus strain K1 isolated from a geothermal spring in Nagorno-Karabakh, Armenia.</title>
        <authorList>
            <person name="Saghatelyan A."/>
            <person name="Poghosyan L."/>
            <person name="Panosyan H."/>
            <person name="Birkeland N.-K."/>
        </authorList>
    </citation>
    <scope>NUCLEOTIDE SEQUENCE [LARGE SCALE GENOMIC DNA]</scope>
    <source>
        <strain evidence="8 9">K1</strain>
    </source>
</reference>
<feature type="transmembrane region" description="Helical" evidence="7">
    <location>
        <begin position="215"/>
        <end position="234"/>
    </location>
</feature>
<feature type="transmembrane region" description="Helical" evidence="7">
    <location>
        <begin position="324"/>
        <end position="342"/>
    </location>
</feature>
<comment type="subcellular location">
    <subcellularLocation>
        <location evidence="1">Endomembrane system</location>
        <topology evidence="1">Multi-pass membrane protein</topology>
    </subcellularLocation>
</comment>
<dbReference type="AlphaFoldDB" id="A0A0N0IRX4"/>
<evidence type="ECO:0000256" key="4">
    <source>
        <dbReference type="ARBA" id="ARBA00022692"/>
    </source>
</evidence>
<name>A0A0N0IRX4_THESC</name>
<dbReference type="PANTHER" id="PTHR23514">
    <property type="entry name" value="BYPASS OF STOP CODON PROTEIN 6"/>
    <property type="match status" value="1"/>
</dbReference>
<evidence type="ECO:0000256" key="6">
    <source>
        <dbReference type="ARBA" id="ARBA00023136"/>
    </source>
</evidence>
<keyword evidence="4 7" id="KW-0812">Transmembrane</keyword>
<keyword evidence="6 7" id="KW-0472">Membrane</keyword>
<dbReference type="SUPFAM" id="SSF103473">
    <property type="entry name" value="MFS general substrate transporter"/>
    <property type="match status" value="1"/>
</dbReference>
<feature type="transmembrane region" description="Helical" evidence="7">
    <location>
        <begin position="182"/>
        <end position="203"/>
    </location>
</feature>
<evidence type="ECO:0000256" key="7">
    <source>
        <dbReference type="SAM" id="Phobius"/>
    </source>
</evidence>
<feature type="transmembrane region" description="Helical" evidence="7">
    <location>
        <begin position="270"/>
        <end position="289"/>
    </location>
</feature>
<feature type="transmembrane region" description="Helical" evidence="7">
    <location>
        <begin position="6"/>
        <end position="29"/>
    </location>
</feature>
<dbReference type="InterPro" id="IPR051788">
    <property type="entry name" value="MFS_Transporter"/>
</dbReference>
<dbReference type="InterPro" id="IPR011701">
    <property type="entry name" value="MFS"/>
</dbReference>
<dbReference type="GO" id="GO:0022857">
    <property type="term" value="F:transmembrane transporter activity"/>
    <property type="evidence" value="ECO:0007669"/>
    <property type="project" value="InterPro"/>
</dbReference>
<evidence type="ECO:0000313" key="8">
    <source>
        <dbReference type="EMBL" id="KPD33045.1"/>
    </source>
</evidence>
<evidence type="ECO:0000313" key="9">
    <source>
        <dbReference type="Proteomes" id="UP000053099"/>
    </source>
</evidence>
<feature type="transmembrane region" description="Helical" evidence="7">
    <location>
        <begin position="149"/>
        <end position="170"/>
    </location>
</feature>
<dbReference type="Proteomes" id="UP000053099">
    <property type="component" value="Unassembled WGS sequence"/>
</dbReference>
<gene>
    <name evidence="8" type="ORF">AN926_00220</name>
</gene>
<feature type="transmembrane region" description="Helical" evidence="7">
    <location>
        <begin position="124"/>
        <end position="143"/>
    </location>
</feature>
<feature type="transmembrane region" description="Helical" evidence="7">
    <location>
        <begin position="41"/>
        <end position="59"/>
    </location>
</feature>
<evidence type="ECO:0000256" key="1">
    <source>
        <dbReference type="ARBA" id="ARBA00004127"/>
    </source>
</evidence>
<dbReference type="GO" id="GO:0012505">
    <property type="term" value="C:endomembrane system"/>
    <property type="evidence" value="ECO:0007669"/>
    <property type="project" value="UniProtKB-SubCell"/>
</dbReference>
<dbReference type="Pfam" id="PF07690">
    <property type="entry name" value="MFS_1"/>
    <property type="match status" value="1"/>
</dbReference>
<accession>A0A0N0IRX4</accession>
<dbReference type="PANTHER" id="PTHR23514:SF3">
    <property type="entry name" value="BYPASS OF STOP CODON PROTEIN 6"/>
    <property type="match status" value="1"/>
</dbReference>
<comment type="caution">
    <text evidence="8">The sequence shown here is derived from an EMBL/GenBank/DDBJ whole genome shotgun (WGS) entry which is preliminary data.</text>
</comment>
<sequence length="349" mass="37178">MTDVRFFWGSFLALFLVGVIVALPGAALPVWRGRYGVGEEVSWFFTALLLGLLLGVRLAQGERRHPLFPAAMGLAGLALWGVALAPSFPLVVALAFLLGLGEGLMNVHGNSLVGELYPRKRVELLNRVNVAFGLGAVFTPFALTLLPYGAVLFLAGLLAWIGALLLWGAPQVTQVPKEQGRGLWPFLLAVAIYTGLEGALATWNRVWLEHLGNPTPMGGVLLSLYWLFLALGRLFLAKPVAQKPLAALRGLLLGVLALLFLNLLPPTALLFPLAGFLLGPLFSTLFALVQARFGHRALGGLLYAGATGSTLIPALFALLPTPGIPYGLLGLALGLFLMVSSLERRAVHA</sequence>
<evidence type="ECO:0000256" key="2">
    <source>
        <dbReference type="ARBA" id="ARBA00008335"/>
    </source>
</evidence>
<protein>
    <submittedName>
        <fullName evidence="8">Transporter</fullName>
    </submittedName>
</protein>
<evidence type="ECO:0000256" key="5">
    <source>
        <dbReference type="ARBA" id="ARBA00022989"/>
    </source>
</evidence>
<keyword evidence="3" id="KW-0813">Transport</keyword>
<organism evidence="8 9">
    <name type="scientific">Thermus scotoductus</name>
    <dbReference type="NCBI Taxonomy" id="37636"/>
    <lineage>
        <taxon>Bacteria</taxon>
        <taxon>Thermotogati</taxon>
        <taxon>Deinococcota</taxon>
        <taxon>Deinococci</taxon>
        <taxon>Thermales</taxon>
        <taxon>Thermaceae</taxon>
        <taxon>Thermus</taxon>
    </lineage>
</organism>
<proteinExistence type="inferred from homology"/>
<dbReference type="PATRIC" id="fig|37636.3.peg.639"/>
<keyword evidence="5 7" id="KW-1133">Transmembrane helix</keyword>
<dbReference type="GO" id="GO:0016020">
    <property type="term" value="C:membrane"/>
    <property type="evidence" value="ECO:0007669"/>
    <property type="project" value="TreeGrafter"/>
</dbReference>